<dbReference type="Gene3D" id="3.30.780.10">
    <property type="entry name" value="SUI1-like domain"/>
    <property type="match status" value="1"/>
</dbReference>
<dbReference type="GO" id="GO:0005762">
    <property type="term" value="C:mitochondrial large ribosomal subunit"/>
    <property type="evidence" value="ECO:0007669"/>
    <property type="project" value="TreeGrafter"/>
</dbReference>
<gene>
    <name evidence="7" type="ORF">LDAN0321_LOCUS5648</name>
</gene>
<organism evidence="7">
    <name type="scientific">Leptocylindrus danicus</name>
    <dbReference type="NCBI Taxonomy" id="163516"/>
    <lineage>
        <taxon>Eukaryota</taxon>
        <taxon>Sar</taxon>
        <taxon>Stramenopiles</taxon>
        <taxon>Ochrophyta</taxon>
        <taxon>Bacillariophyta</taxon>
        <taxon>Coscinodiscophyceae</taxon>
        <taxon>Chaetocerotophycidae</taxon>
        <taxon>Leptocylindrales</taxon>
        <taxon>Leptocylindraceae</taxon>
        <taxon>Leptocylindrus</taxon>
    </lineage>
</organism>
<dbReference type="GO" id="GO:0006412">
    <property type="term" value="P:translation"/>
    <property type="evidence" value="ECO:0007669"/>
    <property type="project" value="InterPro"/>
</dbReference>
<dbReference type="PANTHER" id="PTHR13477:SF0">
    <property type="entry name" value="LARGE RIBOSOMAL SUBUNIT PROTEIN ML49"/>
    <property type="match status" value="1"/>
</dbReference>
<protein>
    <recommendedName>
        <fullName evidence="6">Large ribosomal subunit protein mL49</fullName>
    </recommendedName>
</protein>
<keyword evidence="3" id="KW-0689">Ribosomal protein</keyword>
<comment type="subcellular location">
    <subcellularLocation>
        <location evidence="1">Mitochondrion</location>
    </subcellularLocation>
</comment>
<evidence type="ECO:0000256" key="1">
    <source>
        <dbReference type="ARBA" id="ARBA00004173"/>
    </source>
</evidence>
<keyword evidence="5" id="KW-0687">Ribonucleoprotein</keyword>
<dbReference type="AlphaFoldDB" id="A0A7S2NY44"/>
<evidence type="ECO:0000313" key="7">
    <source>
        <dbReference type="EMBL" id="CAD9566825.1"/>
    </source>
</evidence>
<dbReference type="EMBL" id="HBGY01008958">
    <property type="protein sequence ID" value="CAD9566825.1"/>
    <property type="molecule type" value="Transcribed_RNA"/>
</dbReference>
<accession>A0A7S2NY44</accession>
<name>A0A7S2NY44_9STRA</name>
<dbReference type="Pfam" id="PF05046">
    <property type="entry name" value="Img2"/>
    <property type="match status" value="1"/>
</dbReference>
<evidence type="ECO:0000256" key="2">
    <source>
        <dbReference type="ARBA" id="ARBA00005677"/>
    </source>
</evidence>
<dbReference type="GO" id="GO:0003735">
    <property type="term" value="F:structural constituent of ribosome"/>
    <property type="evidence" value="ECO:0007669"/>
    <property type="project" value="InterPro"/>
</dbReference>
<dbReference type="PANTHER" id="PTHR13477">
    <property type="entry name" value="MITOCHONDRIAL 39S RIBOSOMAL PROTEIN L49"/>
    <property type="match status" value="1"/>
</dbReference>
<evidence type="ECO:0000256" key="5">
    <source>
        <dbReference type="ARBA" id="ARBA00023274"/>
    </source>
</evidence>
<reference evidence="7" key="1">
    <citation type="submission" date="2021-01" db="EMBL/GenBank/DDBJ databases">
        <authorList>
            <person name="Corre E."/>
            <person name="Pelletier E."/>
            <person name="Niang G."/>
            <person name="Scheremetjew M."/>
            <person name="Finn R."/>
            <person name="Kale V."/>
            <person name="Holt S."/>
            <person name="Cochrane G."/>
            <person name="Meng A."/>
            <person name="Brown T."/>
            <person name="Cohen L."/>
        </authorList>
    </citation>
    <scope>NUCLEOTIDE SEQUENCE</scope>
    <source>
        <strain evidence="7">B650</strain>
    </source>
</reference>
<evidence type="ECO:0000256" key="3">
    <source>
        <dbReference type="ARBA" id="ARBA00022980"/>
    </source>
</evidence>
<dbReference type="InterPro" id="IPR007740">
    <property type="entry name" value="Ribosomal_mL49"/>
</dbReference>
<proteinExistence type="inferred from homology"/>
<comment type="similarity">
    <text evidence="2">Belongs to the mitochondrion-specific ribosomal protein mL49 family.</text>
</comment>
<sequence length="187" mass="21029">MMSNTSARLLLTKASSFPCSGAVRSKHSATQVKRLFKNNPARIRKQNVLQQPKAKFDYTAQFNPVVHDIQILSNGWVPAPPEDEDVISAKSGYPFAIKRTGNKPNDSVGFLPVYSEFRVGRNRHTTIVRKVSGDVNLFVHEMLAYLNRDDDYDDLTMDDVRVRAGNIIEVKGIHVQDVKKWLAGLGF</sequence>
<keyword evidence="4" id="KW-0496">Mitochondrion</keyword>
<evidence type="ECO:0000256" key="4">
    <source>
        <dbReference type="ARBA" id="ARBA00023128"/>
    </source>
</evidence>
<evidence type="ECO:0000256" key="6">
    <source>
        <dbReference type="ARBA" id="ARBA00035191"/>
    </source>
</evidence>